<dbReference type="SUPFAM" id="SSF53335">
    <property type="entry name" value="S-adenosyl-L-methionine-dependent methyltransferases"/>
    <property type="match status" value="1"/>
</dbReference>
<keyword evidence="3" id="KW-1185">Reference proteome</keyword>
<proteinExistence type="predicted"/>
<feature type="domain" description="Methyltransferase" evidence="1">
    <location>
        <begin position="43"/>
        <end position="136"/>
    </location>
</feature>
<dbReference type="GO" id="GO:0032259">
    <property type="term" value="P:methylation"/>
    <property type="evidence" value="ECO:0007669"/>
    <property type="project" value="UniProtKB-KW"/>
</dbReference>
<evidence type="ECO:0000259" key="1">
    <source>
        <dbReference type="Pfam" id="PF13649"/>
    </source>
</evidence>
<dbReference type="Proteomes" id="UP001220530">
    <property type="component" value="Chromosome"/>
</dbReference>
<reference evidence="2 3" key="1">
    <citation type="submission" date="2023-02" db="EMBL/GenBank/DDBJ databases">
        <title>Devosia algicola sp. nov., isolated from the phycosphere of marine algae.</title>
        <authorList>
            <person name="Kim J.M."/>
            <person name="Lee J.K."/>
            <person name="Choi B.J."/>
            <person name="Bayburt H."/>
            <person name="Jeon C.O."/>
        </authorList>
    </citation>
    <scope>NUCLEOTIDE SEQUENCE [LARGE SCALE GENOMIC DNA]</scope>
    <source>
        <strain evidence="2 3">G20-9</strain>
    </source>
</reference>
<keyword evidence="2" id="KW-0808">Transferase</keyword>
<dbReference type="Gene3D" id="3.40.50.150">
    <property type="entry name" value="Vaccinia Virus protein VP39"/>
    <property type="match status" value="1"/>
</dbReference>
<dbReference type="EMBL" id="CP118246">
    <property type="protein sequence ID" value="WDR04084.1"/>
    <property type="molecule type" value="Genomic_DNA"/>
</dbReference>
<dbReference type="Pfam" id="PF13649">
    <property type="entry name" value="Methyltransf_25"/>
    <property type="match status" value="1"/>
</dbReference>
<accession>A0ABY7YS65</accession>
<dbReference type="RefSeq" id="WP_282220469.1">
    <property type="nucleotide sequence ID" value="NZ_CP118246.1"/>
</dbReference>
<name>A0ABY7YS65_9HYPH</name>
<evidence type="ECO:0000313" key="2">
    <source>
        <dbReference type="EMBL" id="WDR04084.1"/>
    </source>
</evidence>
<keyword evidence="2" id="KW-0489">Methyltransferase</keyword>
<dbReference type="GO" id="GO:0008168">
    <property type="term" value="F:methyltransferase activity"/>
    <property type="evidence" value="ECO:0007669"/>
    <property type="project" value="UniProtKB-KW"/>
</dbReference>
<organism evidence="2 3">
    <name type="scientific">Devosia algicola</name>
    <dbReference type="NCBI Taxonomy" id="3026418"/>
    <lineage>
        <taxon>Bacteria</taxon>
        <taxon>Pseudomonadati</taxon>
        <taxon>Pseudomonadota</taxon>
        <taxon>Alphaproteobacteria</taxon>
        <taxon>Hyphomicrobiales</taxon>
        <taxon>Devosiaceae</taxon>
        <taxon>Devosia</taxon>
    </lineage>
</organism>
<dbReference type="InterPro" id="IPR029063">
    <property type="entry name" value="SAM-dependent_MTases_sf"/>
</dbReference>
<evidence type="ECO:0000313" key="3">
    <source>
        <dbReference type="Proteomes" id="UP001220530"/>
    </source>
</evidence>
<sequence>MKSPSTQGYSETAEALAASYESREFADVHRHMAHLFPKAPAMILDIGAGTGRDAAGFAAAGHTVIAVEPVDAFRLLAARLHPDPAITWIDDGLPQLATIVGRAHKFDLIMMTAVWMHLDLAERQTAMPVIARLLKPAATLILSLRHGPVPSGRRMFDVTATETIALAATCGMTPTLCLLDQASNFGKPDVTWTKLALTLAV</sequence>
<gene>
    <name evidence="2" type="ORF">PSQ19_08795</name>
</gene>
<dbReference type="InterPro" id="IPR041698">
    <property type="entry name" value="Methyltransf_25"/>
</dbReference>
<protein>
    <submittedName>
        <fullName evidence="2">Class I SAM-dependent methyltransferase</fullName>
    </submittedName>
</protein>
<dbReference type="CDD" id="cd02440">
    <property type="entry name" value="AdoMet_MTases"/>
    <property type="match status" value="1"/>
</dbReference>